<accession>A0ACC1MTI5</accession>
<reference evidence="1" key="1">
    <citation type="submission" date="2022-10" db="EMBL/GenBank/DDBJ databases">
        <title>Genome Sequence of Xylaria curta.</title>
        <authorList>
            <person name="Buettner E."/>
        </authorList>
    </citation>
    <scope>NUCLEOTIDE SEQUENCE</scope>
    <source>
        <strain evidence="1">Babe10</strain>
    </source>
</reference>
<protein>
    <submittedName>
        <fullName evidence="1">Uncharacterized protein</fullName>
    </submittedName>
</protein>
<proteinExistence type="predicted"/>
<evidence type="ECO:0000313" key="2">
    <source>
        <dbReference type="Proteomes" id="UP001143856"/>
    </source>
</evidence>
<organism evidence="1 2">
    <name type="scientific">Xylaria curta</name>
    <dbReference type="NCBI Taxonomy" id="42375"/>
    <lineage>
        <taxon>Eukaryota</taxon>
        <taxon>Fungi</taxon>
        <taxon>Dikarya</taxon>
        <taxon>Ascomycota</taxon>
        <taxon>Pezizomycotina</taxon>
        <taxon>Sordariomycetes</taxon>
        <taxon>Xylariomycetidae</taxon>
        <taxon>Xylariales</taxon>
        <taxon>Xylariaceae</taxon>
        <taxon>Xylaria</taxon>
    </lineage>
</organism>
<dbReference type="EMBL" id="JAPDGR010003768">
    <property type="protein sequence ID" value="KAJ2970139.1"/>
    <property type="molecule type" value="Genomic_DNA"/>
</dbReference>
<comment type="caution">
    <text evidence="1">The sequence shown here is derived from an EMBL/GenBank/DDBJ whole genome shotgun (WGS) entry which is preliminary data.</text>
</comment>
<name>A0ACC1MTI5_9PEZI</name>
<sequence length="232" mass="24719">MEPTNTPQQAPNPLRPDATTTGTASPHEQGHQNPWADVGESANVTVVDGSPIRMDEVPNVLRPGVARSETNPFKRKPLSSTSGILDSAEGRPREPGMASELPTDTFSQLQVNKSPEPSTNPWQPALDGSTNSGHAQTPQSLLDQDLTDNVWESESKLKSISPGVTPPPAGNVQPLLSASSSLGNSTAVNGPLGNEKAREGETSDDKSKRTTQPQPESLLEAVDDWNWSTMNQ</sequence>
<keyword evidence="2" id="KW-1185">Reference proteome</keyword>
<gene>
    <name evidence="1" type="ORF">NUW58_g9788</name>
</gene>
<evidence type="ECO:0000313" key="1">
    <source>
        <dbReference type="EMBL" id="KAJ2970139.1"/>
    </source>
</evidence>
<dbReference type="Proteomes" id="UP001143856">
    <property type="component" value="Unassembled WGS sequence"/>
</dbReference>